<evidence type="ECO:0000256" key="1">
    <source>
        <dbReference type="PROSITE-ProRule" id="PRU00047"/>
    </source>
</evidence>
<keyword evidence="5" id="KW-0695">RNA-directed DNA polymerase</keyword>
<dbReference type="GO" id="GO:0015074">
    <property type="term" value="P:DNA integration"/>
    <property type="evidence" value="ECO:0007669"/>
    <property type="project" value="InterPro"/>
</dbReference>
<feature type="domain" description="CCHC-type" evidence="3">
    <location>
        <begin position="139"/>
        <end position="155"/>
    </location>
</feature>
<dbReference type="InterPro" id="IPR043502">
    <property type="entry name" value="DNA/RNA_pol_sf"/>
</dbReference>
<dbReference type="SUPFAM" id="SSF53098">
    <property type="entry name" value="Ribonuclease H-like"/>
    <property type="match status" value="1"/>
</dbReference>
<proteinExistence type="predicted"/>
<dbReference type="InterPro" id="IPR053134">
    <property type="entry name" value="RNA-dir_DNA_polymerase"/>
</dbReference>
<dbReference type="InterPro" id="IPR043128">
    <property type="entry name" value="Rev_trsase/Diguanyl_cyclase"/>
</dbReference>
<evidence type="ECO:0000256" key="2">
    <source>
        <dbReference type="SAM" id="MobiDB-lite"/>
    </source>
</evidence>
<keyword evidence="1" id="KW-0862">Zinc</keyword>
<dbReference type="InterPro" id="IPR001584">
    <property type="entry name" value="Integrase_cat-core"/>
</dbReference>
<feature type="domain" description="Integrase catalytic" evidence="4">
    <location>
        <begin position="1065"/>
        <end position="1114"/>
    </location>
</feature>
<dbReference type="AlphaFoldDB" id="A0A6L2MSZ7"/>
<dbReference type="SUPFAM" id="SSF56672">
    <property type="entry name" value="DNA/RNA polymerases"/>
    <property type="match status" value="1"/>
</dbReference>
<feature type="compositionally biased region" description="Polar residues" evidence="2">
    <location>
        <begin position="113"/>
        <end position="133"/>
    </location>
</feature>
<dbReference type="Gene3D" id="3.30.70.270">
    <property type="match status" value="1"/>
</dbReference>
<dbReference type="InterPro" id="IPR000477">
    <property type="entry name" value="RT_dom"/>
</dbReference>
<dbReference type="SMART" id="SM00343">
    <property type="entry name" value="ZnF_C2HC"/>
    <property type="match status" value="1"/>
</dbReference>
<evidence type="ECO:0000313" key="5">
    <source>
        <dbReference type="EMBL" id="GEU77106.1"/>
    </source>
</evidence>
<dbReference type="GO" id="GO:0003964">
    <property type="term" value="F:RNA-directed DNA polymerase activity"/>
    <property type="evidence" value="ECO:0007669"/>
    <property type="project" value="UniProtKB-KW"/>
</dbReference>
<dbReference type="PANTHER" id="PTHR24559:SF444">
    <property type="entry name" value="REVERSE TRANSCRIPTASE DOMAIN-CONTAINING PROTEIN"/>
    <property type="match status" value="1"/>
</dbReference>
<dbReference type="GO" id="GO:0003676">
    <property type="term" value="F:nucleic acid binding"/>
    <property type="evidence" value="ECO:0007669"/>
    <property type="project" value="InterPro"/>
</dbReference>
<dbReference type="GO" id="GO:0008270">
    <property type="term" value="F:zinc ion binding"/>
    <property type="evidence" value="ECO:0007669"/>
    <property type="project" value="UniProtKB-KW"/>
</dbReference>
<keyword evidence="1" id="KW-0479">Metal-binding</keyword>
<dbReference type="Pfam" id="PF00078">
    <property type="entry name" value="RVT_1"/>
    <property type="match status" value="1"/>
</dbReference>
<feature type="region of interest" description="Disordered" evidence="2">
    <location>
        <begin position="106"/>
        <end position="133"/>
    </location>
</feature>
<dbReference type="InterPro" id="IPR036397">
    <property type="entry name" value="RNaseH_sf"/>
</dbReference>
<dbReference type="InterPro" id="IPR001878">
    <property type="entry name" value="Znf_CCHC"/>
</dbReference>
<dbReference type="InterPro" id="IPR036875">
    <property type="entry name" value="Znf_CCHC_sf"/>
</dbReference>
<dbReference type="PANTHER" id="PTHR24559">
    <property type="entry name" value="TRANSPOSON TY3-I GAG-POL POLYPROTEIN"/>
    <property type="match status" value="1"/>
</dbReference>
<dbReference type="InterPro" id="IPR012337">
    <property type="entry name" value="RNaseH-like_sf"/>
</dbReference>
<sequence length="1114" mass="126852">MDSVISLGQKHTLAEYMILSGADNRPPMLDKDLLPPEWSKFVTDLKLVKDMHTSNYNQLHTYLEQHEIHANEVRLMHERDDPIAFFNQAMAFLTDVASSRVTVQQVQGRQGQNYSGTTYNGNATSSRGNTTSGHARVVKCNNCQGEGHMARQCTQSKRQRNAAWYKEKAMLAEAQEARKILDEEQLTFLADPRIPAEVPNSDNYLNDMDNQTRQAFWLRISNPTIESSLLPVRVEFPIELHKVSLVNESLKKLKFQLAQFDSVVKERTTSNGLTEVEQAKAKQLFDNEFDFACKHAKRIQELLVYVRDTCPSAIRLSETKVVQIVLWYLDSRCSKDMIGNRSQLMNVVSKFLDPVRFKNDQITRIMGYGDYQLGNVVISRRFNESFSEAWDRFQDLLRACPYHGFSELHQLETFYNALNSKDQDSLNFTAGGNFLDKMPRECLASIQSKSKVRYSRNKPVVAKVYMNTSTSGISPDVAKLKDMVKALLLDKKSQNQAPAIVKAVEESCVTCGGAHSYQKFASTSSSDTLPSNTIVNLRSDLKAITTRSGVSYDGPQILPLPSFLPKVVENELDATKDTVTPPNNGSTKDVQPPVVQTETLVIQISKRVAEPVIAPVGAPKPNLKSSIPYPSRRNDERNHFDVDPRVPLILGRSFLKTKRALIDVFEEAFLNDDPSLPPSNQENYLPEIRKKLKICEAKSDKSSIDEPPEVELKDLPPHLEYAFLEGIDHDFCTYKILIEEDFKPAVQHQRRVNPKIHDIIKQEVLKLLDAGLIYSISDSPWVSPIHCIPKKGGFTVVENEENELILTRLVTGWCVCIDYRKLNEATHKDHFPLPFMDQMLERLAGNQYYCFLDGFSGYFQIPIDPKDQEKTTFTYPYGTFAYCCMPFGLCNAPGTFQSFQEFFSKPSLLFRKNVKEVLLLQEFTFKVIDTKGAENQVADHLSRLENPHQNVLNPKEINESFPLETLNLVSTRGNSSTSLFADFANYHAGNFVVKGMSSLQKSKLFKDINHYFWDGPFLFKIYADQVIRSQEVFDSGFYWLTIYRDTHALVKNCDICQRQGKISQRDEMPQNSIQVCKVFDVWAIDFIGPFPSSRGNKYILIDIDYLSKWVEAKV</sequence>
<dbReference type="Gene3D" id="3.30.420.10">
    <property type="entry name" value="Ribonuclease H-like superfamily/Ribonuclease H"/>
    <property type="match status" value="1"/>
</dbReference>
<keyword evidence="1" id="KW-0863">Zinc-finger</keyword>
<evidence type="ECO:0000259" key="4">
    <source>
        <dbReference type="PROSITE" id="PS50994"/>
    </source>
</evidence>
<dbReference type="Pfam" id="PF00098">
    <property type="entry name" value="zf-CCHC"/>
    <property type="match status" value="1"/>
</dbReference>
<keyword evidence="5" id="KW-0548">Nucleotidyltransferase</keyword>
<keyword evidence="5" id="KW-0808">Transferase</keyword>
<evidence type="ECO:0000313" key="6">
    <source>
        <dbReference type="EMBL" id="GEU81600.1"/>
    </source>
</evidence>
<comment type="caution">
    <text evidence="5">The sequence shown here is derived from an EMBL/GenBank/DDBJ whole genome shotgun (WGS) entry which is preliminary data.</text>
</comment>
<reference evidence="5" key="1">
    <citation type="journal article" date="2019" name="Sci. Rep.">
        <title>Draft genome of Tanacetum cinerariifolium, the natural source of mosquito coil.</title>
        <authorList>
            <person name="Yamashiro T."/>
            <person name="Shiraishi A."/>
            <person name="Satake H."/>
            <person name="Nakayama K."/>
        </authorList>
    </citation>
    <scope>NUCLEOTIDE SEQUENCE</scope>
</reference>
<dbReference type="EMBL" id="BKCJ010008316">
    <property type="protein sequence ID" value="GEU81600.1"/>
    <property type="molecule type" value="Genomic_DNA"/>
</dbReference>
<dbReference type="EMBL" id="BKCJ010007407">
    <property type="protein sequence ID" value="GEU77106.1"/>
    <property type="molecule type" value="Genomic_DNA"/>
</dbReference>
<gene>
    <name evidence="5" type="ORF">Tci_049084</name>
    <name evidence="6" type="ORF">Tci_053578</name>
</gene>
<protein>
    <submittedName>
        <fullName evidence="5">Reverse transcriptase domain-containing protein</fullName>
    </submittedName>
</protein>
<dbReference type="PROSITE" id="PS50158">
    <property type="entry name" value="ZF_CCHC"/>
    <property type="match status" value="1"/>
</dbReference>
<organism evidence="5">
    <name type="scientific">Tanacetum cinerariifolium</name>
    <name type="common">Dalmatian daisy</name>
    <name type="synonym">Chrysanthemum cinerariifolium</name>
    <dbReference type="NCBI Taxonomy" id="118510"/>
    <lineage>
        <taxon>Eukaryota</taxon>
        <taxon>Viridiplantae</taxon>
        <taxon>Streptophyta</taxon>
        <taxon>Embryophyta</taxon>
        <taxon>Tracheophyta</taxon>
        <taxon>Spermatophyta</taxon>
        <taxon>Magnoliopsida</taxon>
        <taxon>eudicotyledons</taxon>
        <taxon>Gunneridae</taxon>
        <taxon>Pentapetalae</taxon>
        <taxon>asterids</taxon>
        <taxon>campanulids</taxon>
        <taxon>Asterales</taxon>
        <taxon>Asteraceae</taxon>
        <taxon>Asteroideae</taxon>
        <taxon>Anthemideae</taxon>
        <taxon>Anthemidinae</taxon>
        <taxon>Tanacetum</taxon>
    </lineage>
</organism>
<dbReference type="SUPFAM" id="SSF57756">
    <property type="entry name" value="Retrovirus zinc finger-like domains"/>
    <property type="match status" value="1"/>
</dbReference>
<dbReference type="Gene3D" id="4.10.60.10">
    <property type="entry name" value="Zinc finger, CCHC-type"/>
    <property type="match status" value="1"/>
</dbReference>
<dbReference type="CDD" id="cd01647">
    <property type="entry name" value="RT_LTR"/>
    <property type="match status" value="1"/>
</dbReference>
<dbReference type="Gene3D" id="3.10.10.10">
    <property type="entry name" value="HIV Type 1 Reverse Transcriptase, subunit A, domain 1"/>
    <property type="match status" value="1"/>
</dbReference>
<evidence type="ECO:0000259" key="3">
    <source>
        <dbReference type="PROSITE" id="PS50158"/>
    </source>
</evidence>
<accession>A0A6L2MSZ7</accession>
<dbReference type="PROSITE" id="PS50994">
    <property type="entry name" value="INTEGRASE"/>
    <property type="match status" value="1"/>
</dbReference>
<name>A0A6L2MSZ7_TANCI</name>